<comment type="caution">
    <text evidence="4">The sequence shown here is derived from an EMBL/GenBank/DDBJ whole genome shotgun (WGS) entry which is preliminary data.</text>
</comment>
<dbReference type="PANTHER" id="PTHR43278:SF2">
    <property type="entry name" value="IRON-SULFUR FLAVOPROTEIN"/>
    <property type="match status" value="1"/>
</dbReference>
<gene>
    <name evidence="4" type="ORF">ACJDT4_19785</name>
</gene>
<keyword evidence="5" id="KW-1185">Reference proteome</keyword>
<sequence>MKILFLNGSPRKNGYTVNIMKCIERKINSKHCIEWIHAYDLRIRPCLSCLKCRPNKECLLPKDDAHMVWHKIHSADVLIIGSPTYFGNISGQLKLLIDRNLTAFESMPASGLEPPTPLQKGKKAVMVTTCNTPYPISELQNQAKGTLQAIEAIFKAGGYTIIGSIIGDGSPSKNEISLNIEEKAEFLAQLL</sequence>
<dbReference type="Proteomes" id="UP001623592">
    <property type="component" value="Unassembled WGS sequence"/>
</dbReference>
<feature type="domain" description="NADPH-dependent FMN reductase-like" evidence="3">
    <location>
        <begin position="1"/>
        <end position="162"/>
    </location>
</feature>
<dbReference type="InterPro" id="IPR005025">
    <property type="entry name" value="FMN_Rdtase-like_dom"/>
</dbReference>
<dbReference type="Gene3D" id="3.40.50.360">
    <property type="match status" value="1"/>
</dbReference>
<accession>A0ABW8TNS3</accession>
<dbReference type="InterPro" id="IPR051796">
    <property type="entry name" value="ISF_SsuE-like"/>
</dbReference>
<dbReference type="PANTHER" id="PTHR43278">
    <property type="entry name" value="NAD(P)H-DEPENDENT FMN-CONTAINING OXIDOREDUCTASE YWQN-RELATED"/>
    <property type="match status" value="1"/>
</dbReference>
<proteinExistence type="predicted"/>
<keyword evidence="2" id="KW-0288">FMN</keyword>
<dbReference type="EMBL" id="JBJIAA010000019">
    <property type="protein sequence ID" value="MFL0252659.1"/>
    <property type="molecule type" value="Genomic_DNA"/>
</dbReference>
<dbReference type="InterPro" id="IPR029039">
    <property type="entry name" value="Flavoprotein-like_sf"/>
</dbReference>
<evidence type="ECO:0000256" key="2">
    <source>
        <dbReference type="ARBA" id="ARBA00022643"/>
    </source>
</evidence>
<dbReference type="RefSeq" id="WP_406789316.1">
    <property type="nucleotide sequence ID" value="NZ_JBJIAA010000019.1"/>
</dbReference>
<evidence type="ECO:0000259" key="3">
    <source>
        <dbReference type="Pfam" id="PF03358"/>
    </source>
</evidence>
<dbReference type="SUPFAM" id="SSF52218">
    <property type="entry name" value="Flavoproteins"/>
    <property type="match status" value="1"/>
</dbReference>
<evidence type="ECO:0000256" key="1">
    <source>
        <dbReference type="ARBA" id="ARBA00022630"/>
    </source>
</evidence>
<organism evidence="4 5">
    <name type="scientific">Clostridium neuense</name>
    <dbReference type="NCBI Taxonomy" id="1728934"/>
    <lineage>
        <taxon>Bacteria</taxon>
        <taxon>Bacillati</taxon>
        <taxon>Bacillota</taxon>
        <taxon>Clostridia</taxon>
        <taxon>Eubacteriales</taxon>
        <taxon>Clostridiaceae</taxon>
        <taxon>Clostridium</taxon>
    </lineage>
</organism>
<evidence type="ECO:0000313" key="4">
    <source>
        <dbReference type="EMBL" id="MFL0252659.1"/>
    </source>
</evidence>
<dbReference type="Pfam" id="PF03358">
    <property type="entry name" value="FMN_red"/>
    <property type="match status" value="1"/>
</dbReference>
<keyword evidence="1" id="KW-0285">Flavoprotein</keyword>
<evidence type="ECO:0000313" key="5">
    <source>
        <dbReference type="Proteomes" id="UP001623592"/>
    </source>
</evidence>
<protein>
    <submittedName>
        <fullName evidence="4">Flavodoxin family protein</fullName>
    </submittedName>
</protein>
<name>A0ABW8TNS3_9CLOT</name>
<reference evidence="4 5" key="1">
    <citation type="submission" date="2024-11" db="EMBL/GenBank/DDBJ databases">
        <authorList>
            <person name="Heng Y.C."/>
            <person name="Lim A.C.H."/>
            <person name="Lee J.K.Y."/>
            <person name="Kittelmann S."/>
        </authorList>
    </citation>
    <scope>NUCLEOTIDE SEQUENCE [LARGE SCALE GENOMIC DNA]</scope>
    <source>
        <strain evidence="4 5">WILCCON 0114</strain>
    </source>
</reference>